<comment type="caution">
    <text evidence="5">The sequence shown here is derived from an EMBL/GenBank/DDBJ whole genome shotgun (WGS) entry which is preliminary data.</text>
</comment>
<dbReference type="InterPro" id="IPR000073">
    <property type="entry name" value="AB_hydrolase_1"/>
</dbReference>
<dbReference type="PRINTS" id="PR00793">
    <property type="entry name" value="PROAMNOPTASE"/>
</dbReference>
<keyword evidence="3" id="KW-0732">Signal</keyword>
<evidence type="ECO:0000313" key="5">
    <source>
        <dbReference type="EMBL" id="GAA0877890.1"/>
    </source>
</evidence>
<dbReference type="InterPro" id="IPR029058">
    <property type="entry name" value="AB_hydrolase_fold"/>
</dbReference>
<keyword evidence="6" id="KW-1185">Reference proteome</keyword>
<feature type="signal peptide" evidence="3">
    <location>
        <begin position="1"/>
        <end position="21"/>
    </location>
</feature>
<feature type="domain" description="AB hydrolase-1" evidence="4">
    <location>
        <begin position="64"/>
        <end position="172"/>
    </location>
</feature>
<reference evidence="5 6" key="1">
    <citation type="journal article" date="2019" name="Int. J. Syst. Evol. Microbiol.">
        <title>The Global Catalogue of Microorganisms (GCM) 10K type strain sequencing project: providing services to taxonomists for standard genome sequencing and annotation.</title>
        <authorList>
            <consortium name="The Broad Institute Genomics Platform"/>
            <consortium name="The Broad Institute Genome Sequencing Center for Infectious Disease"/>
            <person name="Wu L."/>
            <person name="Ma J."/>
        </authorList>
    </citation>
    <scope>NUCLEOTIDE SEQUENCE [LARGE SCALE GENOMIC DNA]</scope>
    <source>
        <strain evidence="5 6">JCM 16112</strain>
    </source>
</reference>
<evidence type="ECO:0000256" key="1">
    <source>
        <dbReference type="ARBA" id="ARBA00010088"/>
    </source>
</evidence>
<dbReference type="Gene3D" id="3.40.50.1820">
    <property type="entry name" value="alpha/beta hydrolase"/>
    <property type="match status" value="1"/>
</dbReference>
<dbReference type="Proteomes" id="UP001500469">
    <property type="component" value="Unassembled WGS sequence"/>
</dbReference>
<dbReference type="RefSeq" id="WP_343848757.1">
    <property type="nucleotide sequence ID" value="NZ_BAAAFI010000002.1"/>
</dbReference>
<accession>A0ABN1MXT6</accession>
<name>A0ABN1MXT6_9BACT</name>
<gene>
    <name evidence="5" type="ORF">GCM10009119_08580</name>
</gene>
<keyword evidence="2" id="KW-0378">Hydrolase</keyword>
<sequence length="329" mass="36697">MKNYALLLGLAVCHIFLTACEDPMDLSTPGNLVPKTVDLDPSLPQISVNGTQLHAEAFGNPSDPMLIFLHGGPGGDYRNGMKVRALAEDGYFVIFYDQRGSGLSQRHPKNSYSIQLVLDDLTAVIAHYRSSDSQKVFLFGHSWGAMLAAAYINAHPERIDGAIFAEAGGFNKQLLDEYGAASRKLNPFSESTNDVLYYEQFLTGKENEHEILDYKSALQTPYSYASGNSEGIERPSPFWRNGAVVLSAFVDISEKEGFDFTTNLEHYSKLTLFLYGENNQSYGRTFAEKEAAFFPKSSIAQIDNTGHEMIYFRWDLVYPVVLDYLNSLN</sequence>
<dbReference type="Pfam" id="PF00561">
    <property type="entry name" value="Abhydrolase_1"/>
    <property type="match status" value="1"/>
</dbReference>
<dbReference type="PANTHER" id="PTHR43329">
    <property type="entry name" value="EPOXIDE HYDROLASE"/>
    <property type="match status" value="1"/>
</dbReference>
<evidence type="ECO:0000313" key="6">
    <source>
        <dbReference type="Proteomes" id="UP001500469"/>
    </source>
</evidence>
<dbReference type="SUPFAM" id="SSF53474">
    <property type="entry name" value="alpha/beta-Hydrolases"/>
    <property type="match status" value="1"/>
</dbReference>
<dbReference type="PROSITE" id="PS51257">
    <property type="entry name" value="PROKAR_LIPOPROTEIN"/>
    <property type="match status" value="1"/>
</dbReference>
<organism evidence="5 6">
    <name type="scientific">Algoriphagus jejuensis</name>
    <dbReference type="NCBI Taxonomy" id="419934"/>
    <lineage>
        <taxon>Bacteria</taxon>
        <taxon>Pseudomonadati</taxon>
        <taxon>Bacteroidota</taxon>
        <taxon>Cytophagia</taxon>
        <taxon>Cytophagales</taxon>
        <taxon>Cyclobacteriaceae</taxon>
        <taxon>Algoriphagus</taxon>
    </lineage>
</organism>
<proteinExistence type="inferred from homology"/>
<comment type="similarity">
    <text evidence="1">Belongs to the peptidase S33 family.</text>
</comment>
<protein>
    <recommendedName>
        <fullName evidence="4">AB hydrolase-1 domain-containing protein</fullName>
    </recommendedName>
</protein>
<dbReference type="EMBL" id="BAAAFI010000002">
    <property type="protein sequence ID" value="GAA0877890.1"/>
    <property type="molecule type" value="Genomic_DNA"/>
</dbReference>
<feature type="chain" id="PRO_5046336826" description="AB hydrolase-1 domain-containing protein" evidence="3">
    <location>
        <begin position="22"/>
        <end position="329"/>
    </location>
</feature>
<evidence type="ECO:0000259" key="4">
    <source>
        <dbReference type="Pfam" id="PF00561"/>
    </source>
</evidence>
<evidence type="ECO:0000256" key="2">
    <source>
        <dbReference type="ARBA" id="ARBA00022801"/>
    </source>
</evidence>
<dbReference type="InterPro" id="IPR002410">
    <property type="entry name" value="Peptidase_S33"/>
</dbReference>
<evidence type="ECO:0000256" key="3">
    <source>
        <dbReference type="SAM" id="SignalP"/>
    </source>
</evidence>